<dbReference type="AlphaFoldDB" id="A0A392S4C3"/>
<dbReference type="InterPro" id="IPR046848">
    <property type="entry name" value="E_motif"/>
</dbReference>
<dbReference type="Pfam" id="PF20431">
    <property type="entry name" value="E_motif"/>
    <property type="match status" value="1"/>
</dbReference>
<evidence type="ECO:0000313" key="2">
    <source>
        <dbReference type="EMBL" id="MCI42755.1"/>
    </source>
</evidence>
<dbReference type="GO" id="GO:0009451">
    <property type="term" value="P:RNA modification"/>
    <property type="evidence" value="ECO:0007669"/>
    <property type="project" value="InterPro"/>
</dbReference>
<dbReference type="InterPro" id="IPR046960">
    <property type="entry name" value="PPR_At4g14850-like_plant"/>
</dbReference>
<sequence length="102" mass="11317">MVNRVGLEPRIEHYGCMVDLLGRAGYLEEAEELIMNMPIKSDDVIWKALLGACKLHKNVEIGRRAAEVLMKLAPHDSGAYVALSNLYASSGNWEGVAEVRMM</sequence>
<feature type="non-terminal residue" evidence="2">
    <location>
        <position position="102"/>
    </location>
</feature>
<protein>
    <submittedName>
        <fullName evidence="2">Pentatricopeptide repeat-containing protein</fullName>
    </submittedName>
</protein>
<keyword evidence="1" id="KW-0677">Repeat</keyword>
<dbReference type="PANTHER" id="PTHR47926:SF452">
    <property type="entry name" value="PENTATRICOPEPTIDE REPEAT-CONTAINING PROTEIN"/>
    <property type="match status" value="1"/>
</dbReference>
<dbReference type="EMBL" id="LXQA010308502">
    <property type="protein sequence ID" value="MCI42755.1"/>
    <property type="molecule type" value="Genomic_DNA"/>
</dbReference>
<dbReference type="GO" id="GO:0003723">
    <property type="term" value="F:RNA binding"/>
    <property type="evidence" value="ECO:0007669"/>
    <property type="project" value="InterPro"/>
</dbReference>
<dbReference type="InterPro" id="IPR011990">
    <property type="entry name" value="TPR-like_helical_dom_sf"/>
</dbReference>
<dbReference type="Proteomes" id="UP000265520">
    <property type="component" value="Unassembled WGS sequence"/>
</dbReference>
<dbReference type="InterPro" id="IPR002885">
    <property type="entry name" value="PPR_rpt"/>
</dbReference>
<keyword evidence="3" id="KW-1185">Reference proteome</keyword>
<proteinExistence type="predicted"/>
<evidence type="ECO:0000313" key="3">
    <source>
        <dbReference type="Proteomes" id="UP000265520"/>
    </source>
</evidence>
<evidence type="ECO:0000256" key="1">
    <source>
        <dbReference type="ARBA" id="ARBA00022737"/>
    </source>
</evidence>
<dbReference type="Gene3D" id="1.25.40.10">
    <property type="entry name" value="Tetratricopeptide repeat domain"/>
    <property type="match status" value="1"/>
</dbReference>
<dbReference type="PANTHER" id="PTHR47926">
    <property type="entry name" value="PENTATRICOPEPTIDE REPEAT-CONTAINING PROTEIN"/>
    <property type="match status" value="1"/>
</dbReference>
<accession>A0A392S4C3</accession>
<dbReference type="Pfam" id="PF01535">
    <property type="entry name" value="PPR"/>
    <property type="match status" value="1"/>
</dbReference>
<organism evidence="2 3">
    <name type="scientific">Trifolium medium</name>
    <dbReference type="NCBI Taxonomy" id="97028"/>
    <lineage>
        <taxon>Eukaryota</taxon>
        <taxon>Viridiplantae</taxon>
        <taxon>Streptophyta</taxon>
        <taxon>Embryophyta</taxon>
        <taxon>Tracheophyta</taxon>
        <taxon>Spermatophyta</taxon>
        <taxon>Magnoliopsida</taxon>
        <taxon>eudicotyledons</taxon>
        <taxon>Gunneridae</taxon>
        <taxon>Pentapetalae</taxon>
        <taxon>rosids</taxon>
        <taxon>fabids</taxon>
        <taxon>Fabales</taxon>
        <taxon>Fabaceae</taxon>
        <taxon>Papilionoideae</taxon>
        <taxon>50 kb inversion clade</taxon>
        <taxon>NPAAA clade</taxon>
        <taxon>Hologalegina</taxon>
        <taxon>IRL clade</taxon>
        <taxon>Trifolieae</taxon>
        <taxon>Trifolium</taxon>
    </lineage>
</organism>
<name>A0A392S4C3_9FABA</name>
<comment type="caution">
    <text evidence="2">The sequence shown here is derived from an EMBL/GenBank/DDBJ whole genome shotgun (WGS) entry which is preliminary data.</text>
</comment>
<reference evidence="2 3" key="1">
    <citation type="journal article" date="2018" name="Front. Plant Sci.">
        <title>Red Clover (Trifolium pratense) and Zigzag Clover (T. medium) - A Picture of Genomic Similarities and Differences.</title>
        <authorList>
            <person name="Dluhosova J."/>
            <person name="Istvanek J."/>
            <person name="Nedelnik J."/>
            <person name="Repkova J."/>
        </authorList>
    </citation>
    <scope>NUCLEOTIDE SEQUENCE [LARGE SCALE GENOMIC DNA]</scope>
    <source>
        <strain evidence="3">cv. 10/8</strain>
        <tissue evidence="2">Leaf</tissue>
    </source>
</reference>